<feature type="compositionally biased region" description="Low complexity" evidence="1">
    <location>
        <begin position="165"/>
        <end position="182"/>
    </location>
</feature>
<comment type="caution">
    <text evidence="2">The sequence shown here is derived from an EMBL/GenBank/DDBJ whole genome shotgun (WGS) entry which is preliminary data.</text>
</comment>
<feature type="region of interest" description="Disordered" evidence="1">
    <location>
        <begin position="146"/>
        <end position="188"/>
    </location>
</feature>
<name>A0A8J3QGH2_9ACTN</name>
<reference evidence="2" key="1">
    <citation type="submission" date="2021-01" db="EMBL/GenBank/DDBJ databases">
        <title>Whole genome shotgun sequence of Rhizocola hellebori NBRC 109834.</title>
        <authorList>
            <person name="Komaki H."/>
            <person name="Tamura T."/>
        </authorList>
    </citation>
    <scope>NUCLEOTIDE SEQUENCE</scope>
    <source>
        <strain evidence="2">NBRC 109834</strain>
    </source>
</reference>
<evidence type="ECO:0000256" key="1">
    <source>
        <dbReference type="SAM" id="MobiDB-lite"/>
    </source>
</evidence>
<gene>
    <name evidence="2" type="ORF">Rhe02_72660</name>
</gene>
<proteinExistence type="predicted"/>
<dbReference type="AlphaFoldDB" id="A0A8J3QGH2"/>
<accession>A0A8J3QGH2</accession>
<dbReference type="RefSeq" id="WP_203912929.1">
    <property type="nucleotide sequence ID" value="NZ_BONY01000063.1"/>
</dbReference>
<organism evidence="2 3">
    <name type="scientific">Rhizocola hellebori</name>
    <dbReference type="NCBI Taxonomy" id="1392758"/>
    <lineage>
        <taxon>Bacteria</taxon>
        <taxon>Bacillati</taxon>
        <taxon>Actinomycetota</taxon>
        <taxon>Actinomycetes</taxon>
        <taxon>Micromonosporales</taxon>
        <taxon>Micromonosporaceae</taxon>
        <taxon>Rhizocola</taxon>
    </lineage>
</organism>
<dbReference type="EMBL" id="BONY01000063">
    <property type="protein sequence ID" value="GIH09199.1"/>
    <property type="molecule type" value="Genomic_DNA"/>
</dbReference>
<evidence type="ECO:0000313" key="2">
    <source>
        <dbReference type="EMBL" id="GIH09199.1"/>
    </source>
</evidence>
<evidence type="ECO:0000313" key="3">
    <source>
        <dbReference type="Proteomes" id="UP000612899"/>
    </source>
</evidence>
<dbReference type="Proteomes" id="UP000612899">
    <property type="component" value="Unassembled WGS sequence"/>
</dbReference>
<keyword evidence="3" id="KW-1185">Reference proteome</keyword>
<feature type="compositionally biased region" description="Polar residues" evidence="1">
    <location>
        <begin position="146"/>
        <end position="164"/>
    </location>
</feature>
<protein>
    <submittedName>
        <fullName evidence="2">Uncharacterized protein</fullName>
    </submittedName>
</protein>
<sequence>MGLPEEDRGPAWLRNWGNSTGHTDSDVFTGYVDPDALSVDIGSLVAFAQALQAEHEQDYRPHVQTVFEQMSAVVTQPDARFIELTEGLTHHRDMLVQTSTAMANHDKAVIAFVEAARAISTEYRNADAMSAATVSDVEAGLTNTSVTRNTTGNEVYTPQQAADQTSTPVSTDGTNTTGTTADNGEKVS</sequence>